<reference evidence="1 2" key="1">
    <citation type="submission" date="2023-03" db="EMBL/GenBank/DDBJ databases">
        <title>Description of Hydrogenimonas sp. ISO32.</title>
        <authorList>
            <person name="Mino S."/>
            <person name="Fukazawa S."/>
            <person name="Sawabe T."/>
        </authorList>
    </citation>
    <scope>NUCLEOTIDE SEQUENCE [LARGE SCALE GENOMIC DNA]</scope>
    <source>
        <strain evidence="1 2">ISO32</strain>
    </source>
</reference>
<evidence type="ECO:0008006" key="3">
    <source>
        <dbReference type="Google" id="ProtNLM"/>
    </source>
</evidence>
<organism evidence="1 2">
    <name type="scientific">Hydrogenimonas cancrithermarum</name>
    <dbReference type="NCBI Taxonomy" id="2993563"/>
    <lineage>
        <taxon>Bacteria</taxon>
        <taxon>Pseudomonadati</taxon>
        <taxon>Campylobacterota</taxon>
        <taxon>Epsilonproteobacteria</taxon>
        <taxon>Campylobacterales</taxon>
        <taxon>Hydrogenimonadaceae</taxon>
        <taxon>Hydrogenimonas</taxon>
    </lineage>
</organism>
<proteinExistence type="predicted"/>
<evidence type="ECO:0000313" key="1">
    <source>
        <dbReference type="EMBL" id="BDY12005.1"/>
    </source>
</evidence>
<protein>
    <recommendedName>
        <fullName evidence="3">Transcriptional regulator, AsnC family</fullName>
    </recommendedName>
</protein>
<evidence type="ECO:0000313" key="2">
    <source>
        <dbReference type="Proteomes" id="UP001321445"/>
    </source>
</evidence>
<accession>A0ABN6WS84</accession>
<gene>
    <name evidence="1" type="ORF">HCR_03170</name>
</gene>
<dbReference type="EMBL" id="AP027370">
    <property type="protein sequence ID" value="BDY12005.1"/>
    <property type="molecule type" value="Genomic_DNA"/>
</dbReference>
<dbReference type="Proteomes" id="UP001321445">
    <property type="component" value="Chromosome"/>
</dbReference>
<keyword evidence="2" id="KW-1185">Reference proteome</keyword>
<sequence>MYGMVGNYDLCLMFGDEKIFEKFSQTFFDQYGVALQGYFHLKLSFFPKQASAKIPFTDTSPCGGECPAASRYDIIIEMP</sequence>
<name>A0ABN6WS84_9BACT</name>